<keyword evidence="3" id="KW-0813">Transport</keyword>
<feature type="transmembrane region" description="Helical" evidence="8">
    <location>
        <begin position="160"/>
        <end position="181"/>
    </location>
</feature>
<dbReference type="InterPro" id="IPR036721">
    <property type="entry name" value="RCK_C_sf"/>
</dbReference>
<proteinExistence type="inferred from homology"/>
<feature type="domain" description="YidE/YbjL duplication" evidence="9">
    <location>
        <begin position="15"/>
        <end position="181"/>
    </location>
</feature>
<name>A0A844HTU6_9RHOB</name>
<feature type="transmembrane region" description="Helical" evidence="8">
    <location>
        <begin position="452"/>
        <end position="472"/>
    </location>
</feature>
<comment type="similarity">
    <text evidence="2">Belongs to the AAE transporter (TC 2.A.81) family.</text>
</comment>
<feature type="domain" description="YidE/YbjL duplication" evidence="9">
    <location>
        <begin position="391"/>
        <end position="559"/>
    </location>
</feature>
<dbReference type="AlphaFoldDB" id="A0A844HTU6"/>
<feature type="transmembrane region" description="Helical" evidence="8">
    <location>
        <begin position="89"/>
        <end position="110"/>
    </location>
</feature>
<comment type="subcellular location">
    <subcellularLocation>
        <location evidence="1">Cell membrane</location>
        <topology evidence="1">Multi-pass membrane protein</topology>
    </subcellularLocation>
</comment>
<dbReference type="EMBL" id="WMIG01000018">
    <property type="protein sequence ID" value="MTH61655.1"/>
    <property type="molecule type" value="Genomic_DNA"/>
</dbReference>
<feature type="transmembrane region" description="Helical" evidence="8">
    <location>
        <begin position="478"/>
        <end position="499"/>
    </location>
</feature>
<sequence length="562" mass="59217">MELIRSFFDASPIAVLFVCVAIGFAIGRIRVAGIPLGGIPGTLFAAIVVGQVGVEVDENIKTMAFALFIYSLGYVSGPSFFQSLGRSTLNLVNLSLVSSLLIFVTIWGLAQFFGLDKGTAAGLLAGGITESAAVGTASEALGSMDLPADQISAMQANIGVAYAITYLFGFTLVVFFVSLIAPKLMGISLQVEAAKYTADLGIGGDDDLEPGQETALRGIVARAFQITRPEALIDVGAFEDRFNGFVTVQRIVRRGRTLEPEKSRKLAMGDRVALLGRLDEVLKAETFLGLETTDTRGLDLVGETRTVVLTNKDFIGETIMAVRAKIDPQQRRGVHVVKITRSGQNLVPRPRMRLEAGDLVSLYGMPEALDGAVPVIGYAVDQGLAVDYVYLGLGIIVGILIGMITVPIAGSPVALHTGGGCLLSGLLFGWLRSRHPKFGGLPPATALHLRDFGLAIFIACVGLGTGPQALTLLKQQGILLPVLAIVAVIVPIVLSLFYARYVLKMNPAIICGALAGCFTCTAGLNAAVQAAENETPVLGYTVPYAISNVTLTLLGPILVLTV</sequence>
<evidence type="ECO:0000313" key="11">
    <source>
        <dbReference type="Proteomes" id="UP000449846"/>
    </source>
</evidence>
<reference evidence="10 11" key="1">
    <citation type="submission" date="2019-11" db="EMBL/GenBank/DDBJ databases">
        <authorList>
            <person name="Dong K."/>
        </authorList>
    </citation>
    <scope>NUCLEOTIDE SEQUENCE [LARGE SCALE GENOMIC DNA]</scope>
    <source>
        <strain evidence="10 11">NBRC 112902</strain>
    </source>
</reference>
<keyword evidence="7 8" id="KW-0472">Membrane</keyword>
<comment type="caution">
    <text evidence="10">The sequence shown here is derived from an EMBL/GenBank/DDBJ whole genome shotgun (WGS) entry which is preliminary data.</text>
</comment>
<evidence type="ECO:0000256" key="6">
    <source>
        <dbReference type="ARBA" id="ARBA00022989"/>
    </source>
</evidence>
<feature type="transmembrane region" description="Helical" evidence="8">
    <location>
        <begin position="388"/>
        <end position="408"/>
    </location>
</feature>
<dbReference type="GO" id="GO:0006813">
    <property type="term" value="P:potassium ion transport"/>
    <property type="evidence" value="ECO:0007669"/>
    <property type="project" value="InterPro"/>
</dbReference>
<evidence type="ECO:0000259" key="9">
    <source>
        <dbReference type="Pfam" id="PF06826"/>
    </source>
</evidence>
<organism evidence="10 11">
    <name type="scientific">Paracoccus litorisediminis</name>
    <dbReference type="NCBI Taxonomy" id="2006130"/>
    <lineage>
        <taxon>Bacteria</taxon>
        <taxon>Pseudomonadati</taxon>
        <taxon>Pseudomonadota</taxon>
        <taxon>Alphaproteobacteria</taxon>
        <taxon>Rhodobacterales</taxon>
        <taxon>Paracoccaceae</taxon>
        <taxon>Paracoccus</taxon>
    </lineage>
</organism>
<feature type="transmembrane region" description="Helical" evidence="8">
    <location>
        <begin position="508"/>
        <end position="528"/>
    </location>
</feature>
<feature type="transmembrane region" description="Helical" evidence="8">
    <location>
        <begin position="540"/>
        <end position="560"/>
    </location>
</feature>
<accession>A0A844HTU6</accession>
<dbReference type="NCBIfam" id="TIGR03802">
    <property type="entry name" value="Asp_Ala_antiprt"/>
    <property type="match status" value="1"/>
</dbReference>
<evidence type="ECO:0000256" key="5">
    <source>
        <dbReference type="ARBA" id="ARBA00022692"/>
    </source>
</evidence>
<dbReference type="PANTHER" id="PTHR30445:SF9">
    <property type="match status" value="1"/>
</dbReference>
<protein>
    <submittedName>
        <fullName evidence="10">Aspartate-alanine antiporter</fullName>
    </submittedName>
</protein>
<dbReference type="Proteomes" id="UP000449846">
    <property type="component" value="Unassembled WGS sequence"/>
</dbReference>
<keyword evidence="4" id="KW-1003">Cell membrane</keyword>
<dbReference type="InterPro" id="IPR050144">
    <property type="entry name" value="AAE_transporter"/>
</dbReference>
<dbReference type="SUPFAM" id="SSF116726">
    <property type="entry name" value="TrkA C-terminal domain-like"/>
    <property type="match status" value="1"/>
</dbReference>
<evidence type="ECO:0000256" key="3">
    <source>
        <dbReference type="ARBA" id="ARBA00022448"/>
    </source>
</evidence>
<evidence type="ECO:0000256" key="8">
    <source>
        <dbReference type="SAM" id="Phobius"/>
    </source>
</evidence>
<dbReference type="GO" id="GO:0022857">
    <property type="term" value="F:transmembrane transporter activity"/>
    <property type="evidence" value="ECO:0007669"/>
    <property type="project" value="InterPro"/>
</dbReference>
<evidence type="ECO:0000256" key="4">
    <source>
        <dbReference type="ARBA" id="ARBA00022475"/>
    </source>
</evidence>
<evidence type="ECO:0000313" key="10">
    <source>
        <dbReference type="EMBL" id="MTH61655.1"/>
    </source>
</evidence>
<dbReference type="Pfam" id="PF06826">
    <property type="entry name" value="Asp-Al_Ex"/>
    <property type="match status" value="2"/>
</dbReference>
<dbReference type="OrthoDB" id="5166626at2"/>
<gene>
    <name evidence="10" type="primary">aspT</name>
    <name evidence="10" type="ORF">GL300_20795</name>
</gene>
<feature type="transmembrane region" description="Helical" evidence="8">
    <location>
        <begin position="6"/>
        <end position="27"/>
    </location>
</feature>
<evidence type="ECO:0000256" key="7">
    <source>
        <dbReference type="ARBA" id="ARBA00023136"/>
    </source>
</evidence>
<feature type="transmembrane region" description="Helical" evidence="8">
    <location>
        <begin position="60"/>
        <end position="77"/>
    </location>
</feature>
<keyword evidence="5 8" id="KW-0812">Transmembrane</keyword>
<keyword evidence="6 8" id="KW-1133">Transmembrane helix</keyword>
<dbReference type="InterPro" id="IPR022457">
    <property type="entry name" value="Asp_Ala_antiprt"/>
</dbReference>
<dbReference type="NCBIfam" id="TIGR01625">
    <property type="entry name" value="YidE_YbjL_dupl"/>
    <property type="match status" value="1"/>
</dbReference>
<dbReference type="InterPro" id="IPR006512">
    <property type="entry name" value="YidE_YbjL"/>
</dbReference>
<evidence type="ECO:0000256" key="2">
    <source>
        <dbReference type="ARBA" id="ARBA00009854"/>
    </source>
</evidence>
<feature type="transmembrane region" description="Helical" evidence="8">
    <location>
        <begin position="414"/>
        <end position="431"/>
    </location>
</feature>
<dbReference type="PANTHER" id="PTHR30445">
    <property type="entry name" value="K(+)_H(+) ANTIPORTER SUBUNIT KHTT"/>
    <property type="match status" value="1"/>
</dbReference>
<evidence type="ECO:0000256" key="1">
    <source>
        <dbReference type="ARBA" id="ARBA00004651"/>
    </source>
</evidence>
<dbReference type="RefSeq" id="WP_155041605.1">
    <property type="nucleotide sequence ID" value="NZ_WMIG01000018.1"/>
</dbReference>
<dbReference type="GO" id="GO:0005886">
    <property type="term" value="C:plasma membrane"/>
    <property type="evidence" value="ECO:0007669"/>
    <property type="project" value="UniProtKB-SubCell"/>
</dbReference>
<dbReference type="Gene3D" id="3.30.70.1450">
    <property type="entry name" value="Regulator of K+ conductance, C-terminal domain"/>
    <property type="match status" value="1"/>
</dbReference>
<feature type="transmembrane region" description="Helical" evidence="8">
    <location>
        <begin position="34"/>
        <end position="54"/>
    </location>
</feature>
<keyword evidence="11" id="KW-1185">Reference proteome</keyword>